<dbReference type="Proteomes" id="UP000001812">
    <property type="component" value="Chromosome I"/>
</dbReference>
<organism evidence="1">
    <name type="scientific">Burkholderia pseudomallei 1710a</name>
    <dbReference type="NCBI Taxonomy" id="320371"/>
    <lineage>
        <taxon>Bacteria</taxon>
        <taxon>Pseudomonadati</taxon>
        <taxon>Pseudomonadota</taxon>
        <taxon>Betaproteobacteria</taxon>
        <taxon>Burkholderiales</taxon>
        <taxon>Burkholderiaceae</taxon>
        <taxon>Burkholderia</taxon>
        <taxon>pseudomallei group</taxon>
    </lineage>
</organism>
<protein>
    <submittedName>
        <fullName evidence="1">Uncharacterized protein</fullName>
    </submittedName>
</protein>
<dbReference type="EMBL" id="CM000832">
    <property type="protein sequence ID" value="EET06793.1"/>
    <property type="molecule type" value="Genomic_DNA"/>
</dbReference>
<evidence type="ECO:0000313" key="1">
    <source>
        <dbReference type="EMBL" id="EET06793.1"/>
    </source>
</evidence>
<accession>A0A0E1W0W6</accession>
<name>A0A0E1W0W6_BURPE</name>
<reference evidence="1" key="1">
    <citation type="submission" date="2009-05" db="EMBL/GenBank/DDBJ databases">
        <authorList>
            <person name="Harkins D.M."/>
            <person name="DeShazer D."/>
            <person name="Woods D.E."/>
            <person name="Brinkac L.M."/>
            <person name="Brown K.A."/>
            <person name="Hung G.C."/>
            <person name="Tuanyok A."/>
            <person name="Zhang B."/>
            <person name="Nierman W.C."/>
        </authorList>
    </citation>
    <scope>NUCLEOTIDE SEQUENCE [LARGE SCALE GENOMIC DNA]</scope>
    <source>
        <strain evidence="1">1710a</strain>
    </source>
</reference>
<dbReference type="HOGENOM" id="CLU_3325690_0_0_4"/>
<proteinExistence type="predicted"/>
<gene>
    <name evidence="1" type="ORF">BURPS1710A_3652</name>
</gene>
<dbReference type="AlphaFoldDB" id="A0A0E1W0W6"/>
<sequence>MIGNAFWVKFLIHLKRIFVKSIRRRVKGFLHYLFENEG</sequence>